<evidence type="ECO:0000313" key="7">
    <source>
        <dbReference type="Proteomes" id="UP000054709"/>
    </source>
</evidence>
<dbReference type="RefSeq" id="WP_060624222.1">
    <property type="nucleotide sequence ID" value="NZ_LCZJ02000025.1"/>
</dbReference>
<protein>
    <submittedName>
        <fullName evidence="6">Transcriptional regulator</fullName>
    </submittedName>
</protein>
<dbReference type="InterPro" id="IPR059106">
    <property type="entry name" value="WHD_MalT"/>
</dbReference>
<keyword evidence="7" id="KW-1185">Reference proteome</keyword>
<keyword evidence="3" id="KW-0804">Transcription</keyword>
<dbReference type="PRINTS" id="PR00038">
    <property type="entry name" value="HTHLUXR"/>
</dbReference>
<dbReference type="SMART" id="SM00028">
    <property type="entry name" value="TPR"/>
    <property type="match status" value="5"/>
</dbReference>
<evidence type="ECO:0000259" key="5">
    <source>
        <dbReference type="PROSITE" id="PS50043"/>
    </source>
</evidence>
<dbReference type="Pfam" id="PF25873">
    <property type="entry name" value="WHD_MalT"/>
    <property type="match status" value="1"/>
</dbReference>
<dbReference type="SUPFAM" id="SSF52540">
    <property type="entry name" value="P-loop containing nucleoside triphosphate hydrolases"/>
    <property type="match status" value="1"/>
</dbReference>
<dbReference type="PANTHER" id="PTHR44688:SF16">
    <property type="entry name" value="DNA-BINDING TRANSCRIPTIONAL ACTIVATOR DEVR_DOSR"/>
    <property type="match status" value="1"/>
</dbReference>
<dbReference type="Pfam" id="PF00196">
    <property type="entry name" value="GerE"/>
    <property type="match status" value="1"/>
</dbReference>
<dbReference type="InterPro" id="IPR019734">
    <property type="entry name" value="TPR_rpt"/>
</dbReference>
<dbReference type="PROSITE" id="PS50043">
    <property type="entry name" value="HTH_LUXR_2"/>
    <property type="match status" value="1"/>
</dbReference>
<dbReference type="InterPro" id="IPR027417">
    <property type="entry name" value="P-loop_NTPase"/>
</dbReference>
<dbReference type="Pfam" id="PF17874">
    <property type="entry name" value="TPR_MalT"/>
    <property type="match status" value="1"/>
</dbReference>
<evidence type="ECO:0000256" key="2">
    <source>
        <dbReference type="ARBA" id="ARBA00023125"/>
    </source>
</evidence>
<dbReference type="Gene3D" id="3.40.50.300">
    <property type="entry name" value="P-loop containing nucleotide triphosphate hydrolases"/>
    <property type="match status" value="1"/>
</dbReference>
<keyword evidence="4" id="KW-0802">TPR repeat</keyword>
<dbReference type="InterPro" id="IPR016032">
    <property type="entry name" value="Sig_transdc_resp-reg_C-effctor"/>
</dbReference>
<dbReference type="InterPro" id="IPR000792">
    <property type="entry name" value="Tscrpt_reg_LuxR_C"/>
</dbReference>
<accession>A0A0W1AXA0</accession>
<keyword evidence="1" id="KW-0805">Transcription regulation</keyword>
<comment type="caution">
    <text evidence="6">The sequence shown here is derived from an EMBL/GenBank/DDBJ whole genome shotgun (WGS) entry which is preliminary data.</text>
</comment>
<dbReference type="SMART" id="SM00421">
    <property type="entry name" value="HTH_LUXR"/>
    <property type="match status" value="1"/>
</dbReference>
<dbReference type="PROSITE" id="PS50005">
    <property type="entry name" value="TPR"/>
    <property type="match status" value="1"/>
</dbReference>
<keyword evidence="2" id="KW-0238">DNA-binding</keyword>
<dbReference type="CDD" id="cd06170">
    <property type="entry name" value="LuxR_C_like"/>
    <property type="match status" value="1"/>
</dbReference>
<dbReference type="PANTHER" id="PTHR44688">
    <property type="entry name" value="DNA-BINDING TRANSCRIPTIONAL ACTIVATOR DEVR_DOSR"/>
    <property type="match status" value="1"/>
</dbReference>
<proteinExistence type="predicted"/>
<dbReference type="AlphaFoldDB" id="A0A0W1AXA0"/>
<sequence length="896" mass="100332">MMIPIVSTKLYIPLPRPNVVNRTRLIEKMNEGLHRKLTLVSASAGFGKTTVVSEWLATCDRPVAWLSIDEGDNDPACFLTYLVASLQTMQTNIGEGVLGLLQSPQSLPIKSLLIPLLNEISAIPNPFILVLDDYHVIKASTIDQAISILIERMPPQMHLVIASREDPNLPIARLRARDLVTEVRVKDLRFTFSESAEFLNQVMSLNLTREEIGLLESRTEGWVAGLQLAALSMLGHTDKASFIRSFSGSHRYILDYLLEEVLQQQSATIQTFLLRTSILDRMYGPLCDAVLNSGTEANLIPDSTGQEILEYLERTNLFIVPLDHERKWYRYHHLFVDLLRKRLQQNNNNSNIAHDKWDVDELHVSASRWYEDNRMELEAFQHAVAAKDIDRAALLIEGKEMPLLFRGAGAVKPVLKWLNSLPRGEMNTRPSLWVMFASGLLMTGQMSEVEEKLQAAEQSIQEALEDDETRDIVGHIAAIRATLAVSKHQSETILAESRRALENLDPGNLPVRTATTWALGYAYQLQRNRILANEAYTKALSISRRIGHGVITIMATLGLGNLREADNKLYEAAETYQNVLNLTGDPPMPIACEAYLGLARIYYEWNDLEAAKRHAERALQLAKQFDHTDRVVACEILLARLMLTQQGEEDCTAICLAKTEHFAHQHQFLVQLPDLAAAHVHSLLRLGDLEAAALEAQKYELPISGARVILAQGNPSAALAVLEPQRREAELKGWKDECLKVMILQAVALQANGEKAKALQHLKDVLILAEPGGFIRIFVDEGAPIYKLLSEAAINEFMPGYLAKLLDGFEAEKLKRGVKSDHHHLTPSIKSQIEPLSVRELEVLKLIAQGLSNREISERLFLALSTVKGHNRVIFDKLQVSRRTEAVALARKLGLL</sequence>
<dbReference type="OrthoDB" id="1137593at2"/>
<dbReference type="EMBL" id="LCZJ02000025">
    <property type="protein sequence ID" value="KTD85948.1"/>
    <property type="molecule type" value="Genomic_DNA"/>
</dbReference>
<dbReference type="Proteomes" id="UP000054709">
    <property type="component" value="Unassembled WGS sequence"/>
</dbReference>
<evidence type="ECO:0000256" key="3">
    <source>
        <dbReference type="ARBA" id="ARBA00023163"/>
    </source>
</evidence>
<reference evidence="6 7" key="1">
    <citation type="journal article" date="2015" name="Int. Biodeterior. Biodegradation">
        <title>Physiological and genetic screening methods for the isolation of methyl tert-butyl ether-degrading bacteria for bioremediation purposes.</title>
        <authorList>
            <person name="Guisado I.M."/>
            <person name="Purswani J."/>
            <person name="Gonzalez Lopez J."/>
            <person name="Pozo C."/>
        </authorList>
    </citation>
    <scope>NUCLEOTIDE SEQUENCE [LARGE SCALE GENOMIC DNA]</scope>
    <source>
        <strain evidence="6 7">SH7</strain>
    </source>
</reference>
<dbReference type="GO" id="GO:0006355">
    <property type="term" value="P:regulation of DNA-templated transcription"/>
    <property type="evidence" value="ECO:0007669"/>
    <property type="project" value="InterPro"/>
</dbReference>
<dbReference type="GO" id="GO:0003677">
    <property type="term" value="F:DNA binding"/>
    <property type="evidence" value="ECO:0007669"/>
    <property type="project" value="UniProtKB-KW"/>
</dbReference>
<organism evidence="6 7">
    <name type="scientific">Paenibacillus etheri</name>
    <dbReference type="NCBI Taxonomy" id="1306852"/>
    <lineage>
        <taxon>Bacteria</taxon>
        <taxon>Bacillati</taxon>
        <taxon>Bacillota</taxon>
        <taxon>Bacilli</taxon>
        <taxon>Bacillales</taxon>
        <taxon>Paenibacillaceae</taxon>
        <taxon>Paenibacillus</taxon>
    </lineage>
</organism>
<evidence type="ECO:0000313" key="6">
    <source>
        <dbReference type="EMBL" id="KTD85948.1"/>
    </source>
</evidence>
<dbReference type="SUPFAM" id="SSF46894">
    <property type="entry name" value="C-terminal effector domain of the bipartite response regulators"/>
    <property type="match status" value="1"/>
</dbReference>
<gene>
    <name evidence="6" type="ORF">UQ64_17805</name>
</gene>
<dbReference type="InterPro" id="IPR036388">
    <property type="entry name" value="WH-like_DNA-bd_sf"/>
</dbReference>
<dbReference type="Gene3D" id="1.25.40.10">
    <property type="entry name" value="Tetratricopeptide repeat domain"/>
    <property type="match status" value="1"/>
</dbReference>
<feature type="domain" description="HTH luxR-type" evidence="5">
    <location>
        <begin position="829"/>
        <end position="894"/>
    </location>
</feature>
<dbReference type="InterPro" id="IPR011990">
    <property type="entry name" value="TPR-like_helical_dom_sf"/>
</dbReference>
<evidence type="ECO:0000256" key="1">
    <source>
        <dbReference type="ARBA" id="ARBA00023015"/>
    </source>
</evidence>
<feature type="repeat" description="TPR" evidence="4">
    <location>
        <begin position="592"/>
        <end position="625"/>
    </location>
</feature>
<dbReference type="Gene3D" id="1.10.10.10">
    <property type="entry name" value="Winged helix-like DNA-binding domain superfamily/Winged helix DNA-binding domain"/>
    <property type="match status" value="1"/>
</dbReference>
<name>A0A0W1AXA0_9BACL</name>
<evidence type="ECO:0000256" key="4">
    <source>
        <dbReference type="PROSITE-ProRule" id="PRU00339"/>
    </source>
</evidence>
<dbReference type="SUPFAM" id="SSF48452">
    <property type="entry name" value="TPR-like"/>
    <property type="match status" value="1"/>
</dbReference>
<dbReference type="InterPro" id="IPR041617">
    <property type="entry name" value="TPR_MalT"/>
</dbReference>